<dbReference type="PANTHER" id="PTHR33620:SF1">
    <property type="entry name" value="UREASE ACCESSORY PROTEIN F"/>
    <property type="match status" value="1"/>
</dbReference>
<dbReference type="HAMAP" id="MF_01385">
    <property type="entry name" value="UreF"/>
    <property type="match status" value="1"/>
</dbReference>
<dbReference type="RefSeq" id="WP_109581630.1">
    <property type="nucleotide sequence ID" value="NZ_QGGT01000001.1"/>
</dbReference>
<evidence type="ECO:0000256" key="1">
    <source>
        <dbReference type="ARBA" id="ARBA00022988"/>
    </source>
</evidence>
<comment type="similarity">
    <text evidence="3">Belongs to the UreF family.</text>
</comment>
<keyword evidence="2 3" id="KW-0143">Chaperone</keyword>
<comment type="subcellular location">
    <subcellularLocation>
        <location evidence="3">Cytoplasm</location>
    </subcellularLocation>
</comment>
<dbReference type="PANTHER" id="PTHR33620">
    <property type="entry name" value="UREASE ACCESSORY PROTEIN F"/>
    <property type="match status" value="1"/>
</dbReference>
<dbReference type="AlphaFoldDB" id="A0A316EZ44"/>
<evidence type="ECO:0000313" key="4">
    <source>
        <dbReference type="EMBL" id="PWK37987.1"/>
    </source>
</evidence>
<dbReference type="Gene3D" id="1.10.4190.10">
    <property type="entry name" value="Urease accessory protein UreF"/>
    <property type="match status" value="1"/>
</dbReference>
<organism evidence="4 5">
    <name type="scientific">Cupriavidus plantarum</name>
    <dbReference type="NCBI Taxonomy" id="942865"/>
    <lineage>
        <taxon>Bacteria</taxon>
        <taxon>Pseudomonadati</taxon>
        <taxon>Pseudomonadota</taxon>
        <taxon>Betaproteobacteria</taxon>
        <taxon>Burkholderiales</taxon>
        <taxon>Burkholderiaceae</taxon>
        <taxon>Cupriavidus</taxon>
    </lineage>
</organism>
<dbReference type="GO" id="GO:0016151">
    <property type="term" value="F:nickel cation binding"/>
    <property type="evidence" value="ECO:0007669"/>
    <property type="project" value="UniProtKB-UniRule"/>
</dbReference>
<name>A0A316EZ44_9BURK</name>
<evidence type="ECO:0000313" key="5">
    <source>
        <dbReference type="Proteomes" id="UP000245754"/>
    </source>
</evidence>
<proteinExistence type="inferred from homology"/>
<gene>
    <name evidence="3" type="primary">ureF</name>
    <name evidence="4" type="ORF">C7419_1011874</name>
</gene>
<evidence type="ECO:0000256" key="3">
    <source>
        <dbReference type="HAMAP-Rule" id="MF_01385"/>
    </source>
</evidence>
<dbReference type="GO" id="GO:0005737">
    <property type="term" value="C:cytoplasm"/>
    <property type="evidence" value="ECO:0007669"/>
    <property type="project" value="UniProtKB-SubCell"/>
</dbReference>
<keyword evidence="5" id="KW-1185">Reference proteome</keyword>
<comment type="caution">
    <text evidence="4">The sequence shown here is derived from an EMBL/GenBank/DDBJ whole genome shotgun (WGS) entry which is preliminary data.</text>
</comment>
<comment type="function">
    <text evidence="3">Required for maturation of urease via the functional incorporation of the urease nickel metallocenter.</text>
</comment>
<dbReference type="InterPro" id="IPR002639">
    <property type="entry name" value="UreF"/>
</dbReference>
<reference evidence="4 5" key="1">
    <citation type="submission" date="2018-05" db="EMBL/GenBank/DDBJ databases">
        <title>Genomic Encyclopedia of Type Strains, Phase IV (KMG-V): Genome sequencing to study the core and pangenomes of soil and plant-associated prokaryotes.</title>
        <authorList>
            <person name="Whitman W."/>
        </authorList>
    </citation>
    <scope>NUCLEOTIDE SEQUENCE [LARGE SCALE GENOMIC DNA]</scope>
    <source>
        <strain evidence="4 5">SLV-132</strain>
    </source>
</reference>
<keyword evidence="1 3" id="KW-0996">Nickel insertion</keyword>
<sequence length="230" mass="25347">MTALPQLISLLHLASPALPIGGFSYSQGLEAAIDCGIVHDAASAGRWIQDNLTHVQAACEAPVWLLLYRAWRVGDLAAVREWNDWFHATRETAELRLETEQMGWSLARLIAQMSWGDEPMRNALTQMSPICLPTAFTAACVALDIDARDGLAAYAFNWAENQVAAAIKAVPLGQVAGQLILRALHTPVREMVEQAWQRADAEPPQLSTFSPMLGLLSARHETQYSRLFRS</sequence>
<protein>
    <recommendedName>
        <fullName evidence="3">Urease accessory protein UreF</fullName>
    </recommendedName>
</protein>
<keyword evidence="3" id="KW-0963">Cytoplasm</keyword>
<dbReference type="InterPro" id="IPR038277">
    <property type="entry name" value="UreF_sf"/>
</dbReference>
<evidence type="ECO:0000256" key="2">
    <source>
        <dbReference type="ARBA" id="ARBA00023186"/>
    </source>
</evidence>
<accession>A0A316EZ44</accession>
<dbReference type="PIRSF" id="PIRSF009467">
    <property type="entry name" value="Ureas_acces_UreF"/>
    <property type="match status" value="1"/>
</dbReference>
<dbReference type="Pfam" id="PF01730">
    <property type="entry name" value="UreF"/>
    <property type="match status" value="1"/>
</dbReference>
<dbReference type="Proteomes" id="UP000245754">
    <property type="component" value="Unassembled WGS sequence"/>
</dbReference>
<dbReference type="EMBL" id="QGGT01000001">
    <property type="protein sequence ID" value="PWK37987.1"/>
    <property type="molecule type" value="Genomic_DNA"/>
</dbReference>
<comment type="subunit">
    <text evidence="3">UreD, UreF and UreG form a complex that acts as a GTP-hydrolysis-dependent molecular chaperone, activating the urease apoprotein by helping to assemble the nickel containing metallocenter of UreC. The UreE protein probably delivers the nickel.</text>
</comment>